<dbReference type="InterPro" id="IPR029063">
    <property type="entry name" value="SAM-dependent_MTases_sf"/>
</dbReference>
<dbReference type="CDD" id="cd02440">
    <property type="entry name" value="AdoMet_MTases"/>
    <property type="match status" value="1"/>
</dbReference>
<evidence type="ECO:0000256" key="3">
    <source>
        <dbReference type="ARBA" id="ARBA00022691"/>
    </source>
</evidence>
<keyword evidence="1" id="KW-0489">Methyltransferase</keyword>
<proteinExistence type="inferred from homology"/>
<evidence type="ECO:0000313" key="6">
    <source>
        <dbReference type="Proteomes" id="UP001182556"/>
    </source>
</evidence>
<keyword evidence="6" id="KW-1185">Reference proteome</keyword>
<dbReference type="EMBL" id="JAODAN010000001">
    <property type="protein sequence ID" value="KAK1927156.1"/>
    <property type="molecule type" value="Genomic_DNA"/>
</dbReference>
<dbReference type="InterPro" id="IPR002935">
    <property type="entry name" value="SAM_O-MeTrfase"/>
</dbReference>
<sequence length="305" mass="32939">MSQRPLLTKHVGRLSRRLVSNPRPTRAVPSFVPTCHPNDARALSTSTKLMNVQGAPLKDKASDVPREVTEHAGYSAAETDAYLLSKLAPPNDLANEPSLVESAQRAKDAGLPDIAVSPLQGQFLSILVKGMGASKVLEIGTLWGFSTYFLTRALPKYGQIDTLEISPKHAEVAARTFLEADIYPFPKIYVGPALDTLKTLEPPGAAEQAPDAGYDLVFIDADKENSAAYFQESLRLTRKGGLIVVDNAVRRGQIVEDQADGDVAVAGIRKLYDWIENDQGRTVVASGLQTVGTKGWDGFVIATKL</sequence>
<dbReference type="InterPro" id="IPR050362">
    <property type="entry name" value="Cation-dep_OMT"/>
</dbReference>
<dbReference type="Gene3D" id="3.40.50.150">
    <property type="entry name" value="Vaccinia Virus protein VP39"/>
    <property type="match status" value="1"/>
</dbReference>
<evidence type="ECO:0000256" key="1">
    <source>
        <dbReference type="ARBA" id="ARBA00022603"/>
    </source>
</evidence>
<dbReference type="GO" id="GO:0008757">
    <property type="term" value="F:S-adenosylmethionine-dependent methyltransferase activity"/>
    <property type="evidence" value="ECO:0007669"/>
    <property type="project" value="TreeGrafter"/>
</dbReference>
<keyword evidence="3" id="KW-0949">S-adenosyl-L-methionine</keyword>
<dbReference type="GO" id="GO:0032259">
    <property type="term" value="P:methylation"/>
    <property type="evidence" value="ECO:0007669"/>
    <property type="project" value="UniProtKB-KW"/>
</dbReference>
<accession>A0AAD9L8F9</accession>
<organism evidence="5 6">
    <name type="scientific">Papiliotrema laurentii</name>
    <name type="common">Cryptococcus laurentii</name>
    <dbReference type="NCBI Taxonomy" id="5418"/>
    <lineage>
        <taxon>Eukaryota</taxon>
        <taxon>Fungi</taxon>
        <taxon>Dikarya</taxon>
        <taxon>Basidiomycota</taxon>
        <taxon>Agaricomycotina</taxon>
        <taxon>Tremellomycetes</taxon>
        <taxon>Tremellales</taxon>
        <taxon>Rhynchogastremaceae</taxon>
        <taxon>Papiliotrema</taxon>
    </lineage>
</organism>
<dbReference type="Proteomes" id="UP001182556">
    <property type="component" value="Unassembled WGS sequence"/>
</dbReference>
<dbReference type="SUPFAM" id="SSF53335">
    <property type="entry name" value="S-adenosyl-L-methionine-dependent methyltransferases"/>
    <property type="match status" value="1"/>
</dbReference>
<dbReference type="PANTHER" id="PTHR10509">
    <property type="entry name" value="O-METHYLTRANSFERASE-RELATED"/>
    <property type="match status" value="1"/>
</dbReference>
<comment type="caution">
    <text evidence="5">The sequence shown here is derived from an EMBL/GenBank/DDBJ whole genome shotgun (WGS) entry which is preliminary data.</text>
</comment>
<dbReference type="AlphaFoldDB" id="A0AAD9L8F9"/>
<dbReference type="PROSITE" id="PS51682">
    <property type="entry name" value="SAM_OMT_I"/>
    <property type="match status" value="1"/>
</dbReference>
<evidence type="ECO:0000256" key="4">
    <source>
        <dbReference type="ARBA" id="ARBA00023453"/>
    </source>
</evidence>
<dbReference type="Pfam" id="PF01596">
    <property type="entry name" value="Methyltransf_3"/>
    <property type="match status" value="1"/>
</dbReference>
<dbReference type="PANTHER" id="PTHR10509:SF14">
    <property type="entry name" value="CAFFEOYL-COA O-METHYLTRANSFERASE 3-RELATED"/>
    <property type="match status" value="1"/>
</dbReference>
<comment type="similarity">
    <text evidence="4">Belongs to the class I-like SAM-binding methyltransferase superfamily. Cation-dependent O-methyltransferase family.</text>
</comment>
<keyword evidence="2" id="KW-0808">Transferase</keyword>
<gene>
    <name evidence="5" type="ORF">DB88DRAFT_476928</name>
</gene>
<dbReference type="GO" id="GO:0008171">
    <property type="term" value="F:O-methyltransferase activity"/>
    <property type="evidence" value="ECO:0007669"/>
    <property type="project" value="InterPro"/>
</dbReference>
<evidence type="ECO:0000256" key="2">
    <source>
        <dbReference type="ARBA" id="ARBA00022679"/>
    </source>
</evidence>
<name>A0AAD9L8F9_PAPLA</name>
<reference evidence="5" key="1">
    <citation type="submission" date="2023-02" db="EMBL/GenBank/DDBJ databases">
        <title>Identification and recombinant expression of a fungal hydrolase from Papiliotrema laurentii that hydrolyzes apple cutin and clears colloidal polyester polyurethane.</title>
        <authorList>
            <consortium name="DOE Joint Genome Institute"/>
            <person name="Roman V.A."/>
            <person name="Bojanowski C."/>
            <person name="Crable B.R."/>
            <person name="Wagner D.N."/>
            <person name="Hung C.S."/>
            <person name="Nadeau L.J."/>
            <person name="Schratz L."/>
            <person name="Haridas S."/>
            <person name="Pangilinan J."/>
            <person name="Lipzen A."/>
            <person name="Na H."/>
            <person name="Yan M."/>
            <person name="Ng V."/>
            <person name="Grigoriev I.V."/>
            <person name="Spatafora J.W."/>
            <person name="Barlow D."/>
            <person name="Biffinger J."/>
            <person name="Kelley-Loughnane N."/>
            <person name="Varaljay V.A."/>
            <person name="Crookes-Goodson W.J."/>
        </authorList>
    </citation>
    <scope>NUCLEOTIDE SEQUENCE</scope>
    <source>
        <strain evidence="5">5307AH</strain>
    </source>
</reference>
<protein>
    <submittedName>
        <fullName evidence="5">O-methyltransferase-domain-containing protein</fullName>
    </submittedName>
</protein>
<evidence type="ECO:0000313" key="5">
    <source>
        <dbReference type="EMBL" id="KAK1927156.1"/>
    </source>
</evidence>